<dbReference type="InterPro" id="IPR045098">
    <property type="entry name" value="Fyv10_fam"/>
</dbReference>
<sequence>NLVNSEVYLAAKEIEDSLMNRDTSKCLAWFNENKTKLKKNGVRNYHFQFIEFIKAKQLKEAVQHARRHLTQIPDNHISEFEMAMGLLVLRQSNTCYQ</sequence>
<dbReference type="Pfam" id="PF10607">
    <property type="entry name" value="CTLH"/>
    <property type="match status" value="1"/>
</dbReference>
<feature type="domain" description="CTLH" evidence="1">
    <location>
        <begin position="7"/>
        <end position="60"/>
    </location>
</feature>
<dbReference type="PROSITE" id="PS50897">
    <property type="entry name" value="CTLH"/>
    <property type="match status" value="1"/>
</dbReference>
<dbReference type="Proteomes" id="UP000677228">
    <property type="component" value="Unassembled WGS sequence"/>
</dbReference>
<dbReference type="InterPro" id="IPR024964">
    <property type="entry name" value="CTLH/CRA"/>
</dbReference>
<evidence type="ECO:0000313" key="3">
    <source>
        <dbReference type="EMBL" id="CAF4479797.1"/>
    </source>
</evidence>
<dbReference type="PANTHER" id="PTHR12170:SF2">
    <property type="entry name" value="E3 UBIQUITIN-PROTEIN TRANSFERASE MAEA"/>
    <property type="match status" value="1"/>
</dbReference>
<accession>A0A8S2G6U6</accession>
<proteinExistence type="predicted"/>
<evidence type="ECO:0000259" key="1">
    <source>
        <dbReference type="PROSITE" id="PS50897"/>
    </source>
</evidence>
<protein>
    <recommendedName>
        <fullName evidence="1">CTLH domain-containing protein</fullName>
    </recommendedName>
</protein>
<feature type="non-terminal residue" evidence="2">
    <location>
        <position position="1"/>
    </location>
</feature>
<dbReference type="GO" id="GO:0004842">
    <property type="term" value="F:ubiquitin-protein transferase activity"/>
    <property type="evidence" value="ECO:0007669"/>
    <property type="project" value="InterPro"/>
</dbReference>
<name>A0A8S2G6U6_9BILA</name>
<gene>
    <name evidence="2" type="ORF">OVA965_LOCUS44347</name>
    <name evidence="3" type="ORF">TMI583_LOCUS47096</name>
</gene>
<evidence type="ECO:0000313" key="2">
    <source>
        <dbReference type="EMBL" id="CAF1642208.1"/>
    </source>
</evidence>
<feature type="non-terminal residue" evidence="2">
    <location>
        <position position="97"/>
    </location>
</feature>
<dbReference type="GO" id="GO:0043161">
    <property type="term" value="P:proteasome-mediated ubiquitin-dependent protein catabolic process"/>
    <property type="evidence" value="ECO:0007669"/>
    <property type="project" value="InterPro"/>
</dbReference>
<comment type="caution">
    <text evidence="2">The sequence shown here is derived from an EMBL/GenBank/DDBJ whole genome shotgun (WGS) entry which is preliminary data.</text>
</comment>
<dbReference type="Proteomes" id="UP000682733">
    <property type="component" value="Unassembled WGS sequence"/>
</dbReference>
<dbReference type="InterPro" id="IPR006595">
    <property type="entry name" value="CTLH_C"/>
</dbReference>
<reference evidence="2" key="1">
    <citation type="submission" date="2021-02" db="EMBL/GenBank/DDBJ databases">
        <authorList>
            <person name="Nowell W R."/>
        </authorList>
    </citation>
    <scope>NUCLEOTIDE SEQUENCE</scope>
</reference>
<dbReference type="GO" id="GO:0034657">
    <property type="term" value="C:GID complex"/>
    <property type="evidence" value="ECO:0007669"/>
    <property type="project" value="TreeGrafter"/>
</dbReference>
<dbReference type="AlphaFoldDB" id="A0A8S2G6U6"/>
<organism evidence="2 4">
    <name type="scientific">Didymodactylos carnosus</name>
    <dbReference type="NCBI Taxonomy" id="1234261"/>
    <lineage>
        <taxon>Eukaryota</taxon>
        <taxon>Metazoa</taxon>
        <taxon>Spiralia</taxon>
        <taxon>Gnathifera</taxon>
        <taxon>Rotifera</taxon>
        <taxon>Eurotatoria</taxon>
        <taxon>Bdelloidea</taxon>
        <taxon>Philodinida</taxon>
        <taxon>Philodinidae</taxon>
        <taxon>Didymodactylos</taxon>
    </lineage>
</organism>
<dbReference type="EMBL" id="CAJNOK010062837">
    <property type="protein sequence ID" value="CAF1642208.1"/>
    <property type="molecule type" value="Genomic_DNA"/>
</dbReference>
<dbReference type="EMBL" id="CAJOBA010089887">
    <property type="protein sequence ID" value="CAF4479797.1"/>
    <property type="molecule type" value="Genomic_DNA"/>
</dbReference>
<evidence type="ECO:0000313" key="4">
    <source>
        <dbReference type="Proteomes" id="UP000677228"/>
    </source>
</evidence>
<dbReference type="GO" id="GO:0005737">
    <property type="term" value="C:cytoplasm"/>
    <property type="evidence" value="ECO:0007669"/>
    <property type="project" value="TreeGrafter"/>
</dbReference>
<dbReference type="PANTHER" id="PTHR12170">
    <property type="entry name" value="MACROPHAGE ERYTHROBLAST ATTACHER-RELATED"/>
    <property type="match status" value="1"/>
</dbReference>
<dbReference type="GO" id="GO:0005634">
    <property type="term" value="C:nucleus"/>
    <property type="evidence" value="ECO:0007669"/>
    <property type="project" value="TreeGrafter"/>
</dbReference>